<evidence type="ECO:0000256" key="7">
    <source>
        <dbReference type="ARBA" id="ARBA00022741"/>
    </source>
</evidence>
<keyword evidence="6" id="KW-0479">Metal-binding</keyword>
<dbReference type="Proteomes" id="UP001480595">
    <property type="component" value="Unassembled WGS sequence"/>
</dbReference>
<keyword evidence="14" id="KW-0539">Nucleus</keyword>
<evidence type="ECO:0000259" key="23">
    <source>
        <dbReference type="PROSITE" id="PS51193"/>
    </source>
</evidence>
<keyword evidence="8" id="KW-0378">Hydrolase</keyword>
<keyword evidence="15" id="KW-0131">Cell cycle</keyword>
<keyword evidence="12" id="KW-0411">Iron-sulfur</keyword>
<dbReference type="PROSITE" id="PS51193">
    <property type="entry name" value="HELICASE_ATP_BIND_2"/>
    <property type="match status" value="1"/>
</dbReference>
<gene>
    <name evidence="24" type="ORF">PG994_006864</name>
</gene>
<evidence type="ECO:0000256" key="19">
    <source>
        <dbReference type="ARBA" id="ARBA00045008"/>
    </source>
</evidence>
<feature type="domain" description="Helicase ATP-binding" evidence="23">
    <location>
        <begin position="32"/>
        <end position="446"/>
    </location>
</feature>
<comment type="subcellular location">
    <subcellularLocation>
        <location evidence="2">Nucleus</location>
    </subcellularLocation>
</comment>
<dbReference type="InterPro" id="IPR014013">
    <property type="entry name" value="Helic_SF1/SF2_ATP-bd_DinG/Rad3"/>
</dbReference>
<keyword evidence="10" id="KW-0067">ATP-binding</keyword>
<evidence type="ECO:0000256" key="2">
    <source>
        <dbReference type="ARBA" id="ARBA00004123"/>
    </source>
</evidence>
<keyword evidence="9" id="KW-0347">Helicase</keyword>
<keyword evidence="13" id="KW-0413">Isomerase</keyword>
<sequence>RQLYALSLSITKYGRRSEDLDLELDQVTDGIKQVDFHHPYTPYDVQEQFMRSVYDVLDIGDGHVGILESPTGTGKSLSLICAALTWLRNHKQAKFESSVEDAAREFKDEPDWVVEQMLRRKRDEVIKKWEEREARLESVRAREKAMEIRTTKRRRLNERATGPDADHEPDEDEWLLDERDEDGSQGGETSNYSKDTRALMEKLGMMPKRDAEEEDDGADQELKIYYTSRTHSQLTQFIAELRRPTFPPSIPEAMLAKGSASEPEAVKHVPLSSRQRLCINPAVSRLGSVQAINDRCSELQQSNSKSKCQFVPNPDKLAQTHQFRDHALAAIPDIEDLFDLGKKLSICPYYASRTAIPGAEIITLPYPLLLQKTARDALGIKLEGNVVIIDEAHNIMDAVANVYASEISLSELRRARQMLGVYVKKFSKKLKGENRVMVAQVARVIDGLSDWLDGALKLKGDQGIVDSNNLLKSKGADQINLFKLIQYVQESKLAYKIEGYVVHTEQDPKNPSSRSSSSPVLHTLVSFLVSLTNLSTEGRIFYNKTSTKDHQPDIKLSYLLLSPTHAFSSIASAARAVILAGGTMSPFDDYTAHLFPNLALSKVTTLSCGHVIPPSSLCVWTLASARPGLDFEFSFQKRSDRRMVHELGIAILNICTAVPDGVVVFFPSYGYLEEVVAVWGSGADSAQPQQQNKTAPPSVWSRLQSKKAVFRESKGGSSDDVLAQYSEAILGSGGSDPSKSASQQPQASRGALLLSVVGGKMSEGINFSDRLGRCVVIVGLPYPNINSPDWKARIEYIETTTTSRLLAATNDDESSSASASGQKLPPPTPTMSKADATAKAKDAARDFYENACMRAVNQSIGRAIRHKGDYAAIVLLDRRFGADRIRRKLPGWIRGGMAEGSEAGSLGQLMGKLNGFFREKKKSELHT</sequence>
<evidence type="ECO:0000256" key="18">
    <source>
        <dbReference type="ARBA" id="ARBA00044998"/>
    </source>
</evidence>
<dbReference type="InterPro" id="IPR006554">
    <property type="entry name" value="Helicase-like_DEXD_c2"/>
</dbReference>
<evidence type="ECO:0000256" key="13">
    <source>
        <dbReference type="ARBA" id="ARBA00023235"/>
    </source>
</evidence>
<keyword evidence="7" id="KW-0547">Nucleotide-binding</keyword>
<keyword evidence="25" id="KW-1185">Reference proteome</keyword>
<evidence type="ECO:0000256" key="5">
    <source>
        <dbReference type="ARBA" id="ARBA00017386"/>
    </source>
</evidence>
<evidence type="ECO:0000256" key="22">
    <source>
        <dbReference type="SAM" id="MobiDB-lite"/>
    </source>
</evidence>
<evidence type="ECO:0000256" key="20">
    <source>
        <dbReference type="ARBA" id="ARBA00045702"/>
    </source>
</evidence>
<dbReference type="Pfam" id="PF13307">
    <property type="entry name" value="Helicase_C_2"/>
    <property type="match status" value="1"/>
</dbReference>
<dbReference type="NCBIfam" id="TIGR00604">
    <property type="entry name" value="rad3"/>
    <property type="match status" value="1"/>
</dbReference>
<proteinExistence type="inferred from homology"/>
<feature type="region of interest" description="Disordered" evidence="22">
    <location>
        <begin position="809"/>
        <end position="834"/>
    </location>
</feature>
<dbReference type="InterPro" id="IPR006555">
    <property type="entry name" value="ATP-dep_Helicase_C"/>
</dbReference>
<feature type="region of interest" description="Disordered" evidence="22">
    <location>
        <begin position="153"/>
        <end position="195"/>
    </location>
</feature>
<evidence type="ECO:0000256" key="16">
    <source>
        <dbReference type="ARBA" id="ARBA00029709"/>
    </source>
</evidence>
<comment type="cofactor">
    <cofactor evidence="1">
        <name>[4Fe-4S] cluster</name>
        <dbReference type="ChEBI" id="CHEBI:49883"/>
    </cofactor>
</comment>
<dbReference type="RefSeq" id="XP_066717542.1">
    <property type="nucleotide sequence ID" value="XM_066858273.1"/>
</dbReference>
<evidence type="ECO:0000313" key="25">
    <source>
        <dbReference type="Proteomes" id="UP001480595"/>
    </source>
</evidence>
<evidence type="ECO:0000256" key="9">
    <source>
        <dbReference type="ARBA" id="ARBA00022806"/>
    </source>
</evidence>
<evidence type="ECO:0000256" key="3">
    <source>
        <dbReference type="ARBA" id="ARBA00008435"/>
    </source>
</evidence>
<name>A0ABR1VK39_9PEZI</name>
<evidence type="ECO:0000256" key="11">
    <source>
        <dbReference type="ARBA" id="ARBA00023004"/>
    </source>
</evidence>
<accession>A0ABR1VK39</accession>
<evidence type="ECO:0000256" key="14">
    <source>
        <dbReference type="ARBA" id="ARBA00023242"/>
    </source>
</evidence>
<dbReference type="GeneID" id="92091336"/>
<organism evidence="24 25">
    <name type="scientific">Apiospora phragmitis</name>
    <dbReference type="NCBI Taxonomy" id="2905665"/>
    <lineage>
        <taxon>Eukaryota</taxon>
        <taxon>Fungi</taxon>
        <taxon>Dikarya</taxon>
        <taxon>Ascomycota</taxon>
        <taxon>Pezizomycotina</taxon>
        <taxon>Sordariomycetes</taxon>
        <taxon>Xylariomycetidae</taxon>
        <taxon>Amphisphaeriales</taxon>
        <taxon>Apiosporaceae</taxon>
        <taxon>Apiospora</taxon>
    </lineage>
</organism>
<evidence type="ECO:0000256" key="12">
    <source>
        <dbReference type="ARBA" id="ARBA00023014"/>
    </source>
</evidence>
<dbReference type="Gene3D" id="3.40.50.300">
    <property type="entry name" value="P-loop containing nucleotide triphosphate hydrolases"/>
    <property type="match status" value="3"/>
</dbReference>
<dbReference type="SMART" id="SM00488">
    <property type="entry name" value="DEXDc2"/>
    <property type="match status" value="1"/>
</dbReference>
<protein>
    <recommendedName>
        <fullName evidence="5">ATP-dependent DNA helicase CHL1</fullName>
        <ecNumber evidence="17">5.6.2.3</ecNumber>
    </recommendedName>
    <alternativeName>
        <fullName evidence="4">ATP-dependent DNA helicase chl1</fullName>
    </alternativeName>
    <alternativeName>
        <fullName evidence="16">Chromosome loss protein 1</fullName>
    </alternativeName>
    <alternativeName>
        <fullName evidence="18 19">DNA 5'-3' helicase CHL1</fullName>
    </alternativeName>
</protein>
<dbReference type="PANTHER" id="PTHR11472">
    <property type="entry name" value="DNA REPAIR DEAD HELICASE RAD3/XP-D SUBFAMILY MEMBER"/>
    <property type="match status" value="1"/>
</dbReference>
<evidence type="ECO:0000256" key="17">
    <source>
        <dbReference type="ARBA" id="ARBA00044969"/>
    </source>
</evidence>
<dbReference type="PANTHER" id="PTHR11472:SF41">
    <property type="entry name" value="ATP-DEPENDENT DNA HELICASE DDX11-RELATED"/>
    <property type="match status" value="1"/>
</dbReference>
<evidence type="ECO:0000256" key="8">
    <source>
        <dbReference type="ARBA" id="ARBA00022801"/>
    </source>
</evidence>
<dbReference type="EC" id="5.6.2.3" evidence="17"/>
<keyword evidence="11" id="KW-0408">Iron</keyword>
<dbReference type="CDD" id="cd18788">
    <property type="entry name" value="SF2_C_XPD"/>
    <property type="match status" value="1"/>
</dbReference>
<evidence type="ECO:0000256" key="21">
    <source>
        <dbReference type="ARBA" id="ARBA00048954"/>
    </source>
</evidence>
<feature type="non-terminal residue" evidence="24">
    <location>
        <position position="1"/>
    </location>
</feature>
<evidence type="ECO:0000313" key="24">
    <source>
        <dbReference type="EMBL" id="KAK8070248.1"/>
    </source>
</evidence>
<dbReference type="InterPro" id="IPR045028">
    <property type="entry name" value="DinG/Rad3-like"/>
</dbReference>
<evidence type="ECO:0000256" key="1">
    <source>
        <dbReference type="ARBA" id="ARBA00001966"/>
    </source>
</evidence>
<dbReference type="EMBL" id="JAQQWL010000006">
    <property type="protein sequence ID" value="KAK8070248.1"/>
    <property type="molecule type" value="Genomic_DNA"/>
</dbReference>
<dbReference type="InterPro" id="IPR027417">
    <property type="entry name" value="P-loop_NTPase"/>
</dbReference>
<comment type="caution">
    <text evidence="24">The sequence shown here is derived from an EMBL/GenBank/DDBJ whole genome shotgun (WGS) entry which is preliminary data.</text>
</comment>
<comment type="similarity">
    <text evidence="3">Belongs to the DEAD box helicase family. DEAH subfamily. DDX11/CHL1 sub-subfamily.</text>
</comment>
<reference evidence="24 25" key="1">
    <citation type="submission" date="2023-01" db="EMBL/GenBank/DDBJ databases">
        <title>Analysis of 21 Apiospora genomes using comparative genomics revels a genus with tremendous synthesis potential of carbohydrate active enzymes and secondary metabolites.</title>
        <authorList>
            <person name="Sorensen T."/>
        </authorList>
    </citation>
    <scope>NUCLEOTIDE SEQUENCE [LARGE SCALE GENOMIC DNA]</scope>
    <source>
        <strain evidence="24 25">CBS 135458</strain>
    </source>
</reference>
<feature type="compositionally biased region" description="Acidic residues" evidence="22">
    <location>
        <begin position="167"/>
        <end position="183"/>
    </location>
</feature>
<evidence type="ECO:0000256" key="4">
    <source>
        <dbReference type="ARBA" id="ARBA00016387"/>
    </source>
</evidence>
<dbReference type="SUPFAM" id="SSF52540">
    <property type="entry name" value="P-loop containing nucleoside triphosphate hydrolases"/>
    <property type="match status" value="1"/>
</dbReference>
<comment type="function">
    <text evidence="20">ATP-dependent DNA helicase important for chromosome transmission and normal cell cycle progression in G(2)/M. May have a role in changing DNA topology to allow the loading of proteins involved in maintaining sister chromatid cohesion in the vicinity of the centromeres. Has a specific role in chromosome segregation during meiosis II.</text>
</comment>
<dbReference type="InterPro" id="IPR010614">
    <property type="entry name" value="RAD3-like_helicase_DEAD"/>
</dbReference>
<evidence type="ECO:0000256" key="15">
    <source>
        <dbReference type="ARBA" id="ARBA00023306"/>
    </source>
</evidence>
<dbReference type="SMART" id="SM00491">
    <property type="entry name" value="HELICc2"/>
    <property type="match status" value="1"/>
</dbReference>
<evidence type="ECO:0000256" key="10">
    <source>
        <dbReference type="ARBA" id="ARBA00022840"/>
    </source>
</evidence>
<dbReference type="InterPro" id="IPR013020">
    <property type="entry name" value="Rad3/Chl1-like"/>
</dbReference>
<dbReference type="Pfam" id="PF06733">
    <property type="entry name" value="DEAD_2"/>
    <property type="match status" value="1"/>
</dbReference>
<evidence type="ECO:0000256" key="6">
    <source>
        <dbReference type="ARBA" id="ARBA00022723"/>
    </source>
</evidence>
<comment type="catalytic activity">
    <reaction evidence="21">
        <text>ATP + H2O = ADP + phosphate + H(+)</text>
        <dbReference type="Rhea" id="RHEA:13065"/>
        <dbReference type="ChEBI" id="CHEBI:15377"/>
        <dbReference type="ChEBI" id="CHEBI:15378"/>
        <dbReference type="ChEBI" id="CHEBI:30616"/>
        <dbReference type="ChEBI" id="CHEBI:43474"/>
        <dbReference type="ChEBI" id="CHEBI:456216"/>
        <dbReference type="EC" id="5.6.2.3"/>
    </reaction>
</comment>